<evidence type="ECO:0000256" key="6">
    <source>
        <dbReference type="RuleBase" id="RU366058"/>
    </source>
</evidence>
<keyword evidence="4 6" id="KW-1133">Transmembrane helix</keyword>
<dbReference type="Proteomes" id="UP000184694">
    <property type="component" value="Unassembled WGS sequence"/>
</dbReference>
<dbReference type="EMBL" id="FSRG01000003">
    <property type="protein sequence ID" value="SIN73346.1"/>
    <property type="molecule type" value="Genomic_DNA"/>
</dbReference>
<sequence>MSSSQKKVFINLAVIGLLVAVVLTLRKLGIAEVLEPEWVDTYIRNTGIQGVALFIGIAAMLTGMGIPRQLSAFCAGYAFGAVHGFLTAITAVTLGCICCFWIARLLGQETINRKFPNHLQGINGFLHSSPFQTAMIVRLLPVGSNLATNVIAGVSNIRPLPFVAGSSFGYMPQTLIFSLLGSGVTVEPVLRTSISAALFILSSALGVRLYKKYRALSSQFEQNI</sequence>
<keyword evidence="5 6" id="KW-0472">Membrane</keyword>
<reference evidence="9" key="1">
    <citation type="submission" date="2016-11" db="EMBL/GenBank/DDBJ databases">
        <authorList>
            <person name="Varghese N."/>
            <person name="Submissions S."/>
        </authorList>
    </citation>
    <scope>NUCLEOTIDE SEQUENCE [LARGE SCALE GENOMIC DNA]</scope>
    <source>
        <strain evidence="9">DSM 17456</strain>
    </source>
</reference>
<comment type="subcellular location">
    <subcellularLocation>
        <location evidence="1 6">Cell membrane</location>
        <topology evidence="1 6">Multi-pass membrane protein</topology>
    </subcellularLocation>
</comment>
<organism evidence="8 9">
    <name type="scientific">Halodesulfovibrio marinisediminis DSM 17456</name>
    <dbReference type="NCBI Taxonomy" id="1121457"/>
    <lineage>
        <taxon>Bacteria</taxon>
        <taxon>Pseudomonadati</taxon>
        <taxon>Thermodesulfobacteriota</taxon>
        <taxon>Desulfovibrionia</taxon>
        <taxon>Desulfovibrionales</taxon>
        <taxon>Desulfovibrionaceae</taxon>
        <taxon>Halodesulfovibrio</taxon>
    </lineage>
</organism>
<evidence type="ECO:0000313" key="8">
    <source>
        <dbReference type="EMBL" id="SIN73346.1"/>
    </source>
</evidence>
<evidence type="ECO:0000256" key="1">
    <source>
        <dbReference type="ARBA" id="ARBA00004651"/>
    </source>
</evidence>
<dbReference type="InterPro" id="IPR015414">
    <property type="entry name" value="TMEM64"/>
</dbReference>
<feature type="domain" description="VTT" evidence="7">
    <location>
        <begin position="66"/>
        <end position="182"/>
    </location>
</feature>
<evidence type="ECO:0000256" key="3">
    <source>
        <dbReference type="ARBA" id="ARBA00022692"/>
    </source>
</evidence>
<evidence type="ECO:0000313" key="9">
    <source>
        <dbReference type="Proteomes" id="UP000184694"/>
    </source>
</evidence>
<comment type="similarity">
    <text evidence="6">Belongs to the TVP38/TMEM64 family.</text>
</comment>
<dbReference type="InterPro" id="IPR032816">
    <property type="entry name" value="VTT_dom"/>
</dbReference>
<name>A0A1N6DRE4_9BACT</name>
<dbReference type="OrthoDB" id="7348996at2"/>
<evidence type="ECO:0000256" key="2">
    <source>
        <dbReference type="ARBA" id="ARBA00022475"/>
    </source>
</evidence>
<evidence type="ECO:0000256" key="4">
    <source>
        <dbReference type="ARBA" id="ARBA00022989"/>
    </source>
</evidence>
<dbReference type="RefSeq" id="WP_074215302.1">
    <property type="nucleotide sequence ID" value="NZ_FSRG01000003.1"/>
</dbReference>
<proteinExistence type="inferred from homology"/>
<evidence type="ECO:0000259" key="7">
    <source>
        <dbReference type="Pfam" id="PF09335"/>
    </source>
</evidence>
<dbReference type="GO" id="GO:0005886">
    <property type="term" value="C:plasma membrane"/>
    <property type="evidence" value="ECO:0007669"/>
    <property type="project" value="UniProtKB-SubCell"/>
</dbReference>
<feature type="transmembrane region" description="Helical" evidence="6">
    <location>
        <begin position="47"/>
        <end position="66"/>
    </location>
</feature>
<feature type="transmembrane region" description="Helical" evidence="6">
    <location>
        <begin position="78"/>
        <end position="103"/>
    </location>
</feature>
<dbReference type="AlphaFoldDB" id="A0A1N6DRE4"/>
<gene>
    <name evidence="8" type="ORF">SAMN02745161_0417</name>
</gene>
<dbReference type="PANTHER" id="PTHR12677:SF59">
    <property type="entry name" value="GOLGI APPARATUS MEMBRANE PROTEIN TVP38-RELATED"/>
    <property type="match status" value="1"/>
</dbReference>
<evidence type="ECO:0000256" key="5">
    <source>
        <dbReference type="ARBA" id="ARBA00023136"/>
    </source>
</evidence>
<protein>
    <recommendedName>
        <fullName evidence="6">TVP38/TMEM64 family membrane protein</fullName>
    </recommendedName>
</protein>
<dbReference type="STRING" id="1121457.SAMN02745161_0417"/>
<keyword evidence="2 6" id="KW-1003">Cell membrane</keyword>
<comment type="caution">
    <text evidence="6">Lacks conserved residue(s) required for the propagation of feature annotation.</text>
</comment>
<keyword evidence="3 6" id="KW-0812">Transmembrane</keyword>
<accession>A0A1N6DRE4</accession>
<dbReference type="PANTHER" id="PTHR12677">
    <property type="entry name" value="GOLGI APPARATUS MEMBRANE PROTEIN TVP38-RELATED"/>
    <property type="match status" value="1"/>
</dbReference>
<dbReference type="Pfam" id="PF09335">
    <property type="entry name" value="VTT_dom"/>
    <property type="match status" value="1"/>
</dbReference>
<keyword evidence="9" id="KW-1185">Reference proteome</keyword>